<evidence type="ECO:0000259" key="12">
    <source>
        <dbReference type="PROSITE" id="PS50054"/>
    </source>
</evidence>
<dbReference type="PROSITE" id="PS51998">
    <property type="entry name" value="DEK_C"/>
    <property type="match status" value="1"/>
</dbReference>
<reference evidence="16" key="1">
    <citation type="submission" date="2021-05" db="EMBL/GenBank/DDBJ databases">
        <authorList>
            <person name="Alioto T."/>
            <person name="Alioto T."/>
            <person name="Gomez Garrido J."/>
        </authorList>
    </citation>
    <scope>NUCLEOTIDE SEQUENCE</scope>
</reference>
<dbReference type="InterPro" id="IPR014876">
    <property type="entry name" value="DEK_C"/>
</dbReference>
<evidence type="ECO:0000259" key="14">
    <source>
        <dbReference type="PROSITE" id="PS51408"/>
    </source>
</evidence>
<dbReference type="SMART" id="SM00195">
    <property type="entry name" value="DSPc"/>
    <property type="match status" value="1"/>
</dbReference>
<name>A0A8D8E679_CULPI</name>
<dbReference type="SUPFAM" id="SSF53850">
    <property type="entry name" value="Periplasmic binding protein-like II"/>
    <property type="match status" value="1"/>
</dbReference>
<comment type="catalytic activity">
    <reaction evidence="10">
        <text>O-phospho-L-threonyl-[protein] + H2O = L-threonyl-[protein] + phosphate</text>
        <dbReference type="Rhea" id="RHEA:47004"/>
        <dbReference type="Rhea" id="RHEA-COMP:11060"/>
        <dbReference type="Rhea" id="RHEA-COMP:11605"/>
        <dbReference type="ChEBI" id="CHEBI:15377"/>
        <dbReference type="ChEBI" id="CHEBI:30013"/>
        <dbReference type="ChEBI" id="CHEBI:43474"/>
        <dbReference type="ChEBI" id="CHEBI:61977"/>
        <dbReference type="EC" id="3.1.3.16"/>
    </reaction>
</comment>
<dbReference type="Gene3D" id="3.90.190.10">
    <property type="entry name" value="Protein tyrosine phosphatase superfamily"/>
    <property type="match status" value="1"/>
</dbReference>
<dbReference type="EMBL" id="HBUE01181974">
    <property type="protein sequence ID" value="CAG6520870.1"/>
    <property type="molecule type" value="Transcribed_RNA"/>
</dbReference>
<dbReference type="GO" id="GO:0003779">
    <property type="term" value="F:actin binding"/>
    <property type="evidence" value="ECO:0007669"/>
    <property type="project" value="InterPro"/>
</dbReference>
<dbReference type="InterPro" id="IPR000387">
    <property type="entry name" value="Tyr_Pase_dom"/>
</dbReference>
<evidence type="ECO:0000256" key="3">
    <source>
        <dbReference type="ARBA" id="ARBA00009580"/>
    </source>
</evidence>
<evidence type="ECO:0000259" key="13">
    <source>
        <dbReference type="PROSITE" id="PS50056"/>
    </source>
</evidence>
<dbReference type="PANTHER" id="PTHR45864">
    <property type="entry name" value="SLINGSHOT PROTEIN PHOSPHATASE HOMOLOG"/>
    <property type="match status" value="1"/>
</dbReference>
<feature type="region of interest" description="Disordered" evidence="11">
    <location>
        <begin position="671"/>
        <end position="736"/>
    </location>
</feature>
<dbReference type="SUPFAM" id="SSF109715">
    <property type="entry name" value="DEK C-terminal domain"/>
    <property type="match status" value="1"/>
</dbReference>
<dbReference type="PROSITE" id="PS50056">
    <property type="entry name" value="TYR_PHOSPHATASE_2"/>
    <property type="match status" value="1"/>
</dbReference>
<dbReference type="SMART" id="SM00094">
    <property type="entry name" value="TR_FER"/>
    <property type="match status" value="1"/>
</dbReference>
<evidence type="ECO:0000256" key="11">
    <source>
        <dbReference type="SAM" id="MobiDB-lite"/>
    </source>
</evidence>
<dbReference type="GO" id="GO:0004722">
    <property type="term" value="F:protein serine/threonine phosphatase activity"/>
    <property type="evidence" value="ECO:0007669"/>
    <property type="project" value="UniProtKB-EC"/>
</dbReference>
<dbReference type="InterPro" id="IPR020422">
    <property type="entry name" value="TYR_PHOSPHATASE_DUAL_dom"/>
</dbReference>
<dbReference type="GO" id="GO:0005576">
    <property type="term" value="C:extracellular region"/>
    <property type="evidence" value="ECO:0007669"/>
    <property type="project" value="UniProtKB-SubCell"/>
</dbReference>
<feature type="region of interest" description="Disordered" evidence="11">
    <location>
        <begin position="1164"/>
        <end position="1186"/>
    </location>
</feature>
<dbReference type="CDD" id="cd13529">
    <property type="entry name" value="PBP2_transferrin"/>
    <property type="match status" value="1"/>
</dbReference>
<feature type="domain" description="Tyrosine specific protein phosphatases" evidence="13">
    <location>
        <begin position="586"/>
        <end position="643"/>
    </location>
</feature>
<dbReference type="InterPro" id="IPR043588">
    <property type="entry name" value="SSH-N"/>
</dbReference>
<feature type="domain" description="Tyrosine-protein phosphatase" evidence="12">
    <location>
        <begin position="524"/>
        <end position="665"/>
    </location>
</feature>
<feature type="compositionally biased region" description="Low complexity" evidence="11">
    <location>
        <begin position="304"/>
        <end position="325"/>
    </location>
</feature>
<dbReference type="GO" id="GO:0005856">
    <property type="term" value="C:cytoskeleton"/>
    <property type="evidence" value="ECO:0007669"/>
    <property type="project" value="UniProtKB-SubCell"/>
</dbReference>
<feature type="compositionally biased region" description="Low complexity" evidence="11">
    <location>
        <begin position="1236"/>
        <end position="1247"/>
    </location>
</feature>
<dbReference type="PROSITE" id="PS50054">
    <property type="entry name" value="TYR_PHOSPHATASE_DUAL"/>
    <property type="match status" value="1"/>
</dbReference>
<keyword evidence="9" id="KW-0206">Cytoskeleton</keyword>
<dbReference type="InterPro" id="IPR000340">
    <property type="entry name" value="Dual-sp_phosphatase_cat-dom"/>
</dbReference>
<keyword evidence="5" id="KW-0963">Cytoplasm</keyword>
<accession>A0A8D8E679</accession>
<dbReference type="Pfam" id="PF00405">
    <property type="entry name" value="Transferrin"/>
    <property type="match status" value="1"/>
</dbReference>
<evidence type="ECO:0000256" key="5">
    <source>
        <dbReference type="ARBA" id="ARBA00022490"/>
    </source>
</evidence>
<protein>
    <recommendedName>
        <fullName evidence="4">protein-serine/threonine phosphatase</fullName>
        <ecNumber evidence="4">3.1.3.16</ecNumber>
    </recommendedName>
</protein>
<feature type="compositionally biased region" description="Polar residues" evidence="11">
    <location>
        <begin position="1"/>
        <end position="11"/>
    </location>
</feature>
<feature type="region of interest" description="Disordered" evidence="11">
    <location>
        <begin position="245"/>
        <end position="325"/>
    </location>
</feature>
<keyword evidence="6" id="KW-0964">Secreted</keyword>
<evidence type="ECO:0000256" key="8">
    <source>
        <dbReference type="ARBA" id="ARBA00022912"/>
    </source>
</evidence>
<evidence type="ECO:0000256" key="4">
    <source>
        <dbReference type="ARBA" id="ARBA00013081"/>
    </source>
</evidence>
<feature type="region of interest" description="Disordered" evidence="11">
    <location>
        <begin position="1102"/>
        <end position="1144"/>
    </location>
</feature>
<dbReference type="PROSITE" id="PS00383">
    <property type="entry name" value="TYR_PHOSPHATASE_1"/>
    <property type="match status" value="1"/>
</dbReference>
<dbReference type="InterPro" id="IPR029021">
    <property type="entry name" value="Prot-tyrosine_phosphatase-like"/>
</dbReference>
<dbReference type="Pfam" id="PF00782">
    <property type="entry name" value="DSPc"/>
    <property type="match status" value="1"/>
</dbReference>
<dbReference type="PRINTS" id="PR00422">
    <property type="entry name" value="TRANSFERRIN"/>
</dbReference>
<proteinExistence type="inferred from homology"/>
<feature type="region of interest" description="Disordered" evidence="11">
    <location>
        <begin position="1223"/>
        <end position="1250"/>
    </location>
</feature>
<feature type="region of interest" description="Disordered" evidence="11">
    <location>
        <begin position="1005"/>
        <end position="1076"/>
    </location>
</feature>
<feature type="compositionally biased region" description="Basic and acidic residues" evidence="11">
    <location>
        <begin position="1036"/>
        <end position="1053"/>
    </location>
</feature>
<dbReference type="Gene3D" id="3.40.190.10">
    <property type="entry name" value="Periplasmic binding protein-like II"/>
    <property type="match status" value="3"/>
</dbReference>
<dbReference type="PANTHER" id="PTHR45864:SF2">
    <property type="entry name" value="PROTEIN PHOSPHATASE SLINGSHOT"/>
    <property type="match status" value="1"/>
</dbReference>
<dbReference type="InterPro" id="IPR001156">
    <property type="entry name" value="Transferrin-like_dom"/>
</dbReference>
<dbReference type="FunFam" id="3.40.190.10:FF:000095">
    <property type="entry name" value="Lactotransferrin"/>
    <property type="match status" value="1"/>
</dbReference>
<feature type="compositionally biased region" description="Low complexity" evidence="11">
    <location>
        <begin position="826"/>
        <end position="840"/>
    </location>
</feature>
<dbReference type="PROSITE" id="PS51408">
    <property type="entry name" value="TRANSFERRIN_LIKE_4"/>
    <property type="match status" value="1"/>
</dbReference>
<feature type="compositionally biased region" description="Polar residues" evidence="11">
    <location>
        <begin position="706"/>
        <end position="716"/>
    </location>
</feature>
<evidence type="ECO:0000256" key="6">
    <source>
        <dbReference type="ARBA" id="ARBA00022525"/>
    </source>
</evidence>
<dbReference type="Gene3D" id="1.10.10.60">
    <property type="entry name" value="Homeodomain-like"/>
    <property type="match status" value="1"/>
</dbReference>
<dbReference type="SUPFAM" id="SSF52799">
    <property type="entry name" value="(Phosphotyrosine protein) phosphatases II"/>
    <property type="match status" value="1"/>
</dbReference>
<feature type="region of interest" description="Disordered" evidence="11">
    <location>
        <begin position="448"/>
        <end position="467"/>
    </location>
</feature>
<organism evidence="16">
    <name type="scientific">Culex pipiens</name>
    <name type="common">House mosquito</name>
    <dbReference type="NCBI Taxonomy" id="7175"/>
    <lineage>
        <taxon>Eukaryota</taxon>
        <taxon>Metazoa</taxon>
        <taxon>Ecdysozoa</taxon>
        <taxon>Arthropoda</taxon>
        <taxon>Hexapoda</taxon>
        <taxon>Insecta</taxon>
        <taxon>Pterygota</taxon>
        <taxon>Neoptera</taxon>
        <taxon>Endopterygota</taxon>
        <taxon>Diptera</taxon>
        <taxon>Nematocera</taxon>
        <taxon>Culicoidea</taxon>
        <taxon>Culicidae</taxon>
        <taxon>Culicinae</taxon>
        <taxon>Culicini</taxon>
        <taxon>Culex</taxon>
        <taxon>Culex</taxon>
    </lineage>
</organism>
<feature type="compositionally biased region" description="Polar residues" evidence="11">
    <location>
        <begin position="959"/>
        <end position="974"/>
    </location>
</feature>
<dbReference type="InterPro" id="IPR016130">
    <property type="entry name" value="Tyr_Pase_AS"/>
</dbReference>
<feature type="region of interest" description="Disordered" evidence="11">
    <location>
        <begin position="937"/>
        <end position="974"/>
    </location>
</feature>
<dbReference type="GO" id="GO:0030837">
    <property type="term" value="P:negative regulation of actin filament polymerization"/>
    <property type="evidence" value="ECO:0007669"/>
    <property type="project" value="InterPro"/>
</dbReference>
<evidence type="ECO:0000313" key="16">
    <source>
        <dbReference type="EMBL" id="CAG6520870.1"/>
    </source>
</evidence>
<sequence length="1795" mass="195698">MLGSNEQQQLRAPSGGVEAASAAITLEPAPPPPNPGLRLCARSDSADERDSIASSASSTASSCASAGSDIQQHLQSMFNLLRPEETLKMAVKLESLRAGRTRYLVVVSRPPARRLRQQQLLMTTACSLTTANSSAFTSVAGSPLPAAAASASSASVSPLPAMIPLIGKQITSATLYKAASPSTSTVGGVGSTVDETFVSSLDNCVLSASSPKIVAATSATTIASIALPPSLLSVAAAAASASASTTTTTATTSATSVDKCDSNKPSSTSGSPSCSVNSVASKTNVASTSVAPSDISRGRGGTGTSTPTTGSSNSSSASLRGGSQHQQHQQQVLGGCCEIEESCLLGIDCNEKTTVGLVLRVLADTAIRLDGDGGFSVSSCGQQHIFKPVSVQAMWSALQTLHKVSSKAREHNFFAGGTSHEWVPYYERHITSDRSCLNEWHAMDALESRRPASPDSIRNKPTEREETERVIRTKLKEIMMTVDLDVVTSKFIRGRLEEQLDMDLGEYKSFIDEEMLVILGQMDAPTEIFDHVYLGSEWNASNLEELQRNGVRHILNVTREIDNFFPGMFDYFNVRVYDDEKTDLLKHWDNTFKYISRAKMEGSKVLVHCKMGISRSASVVIAYAMKANNWDFDQALKHVKLKRTCIKPNKNFIAQLETYQGMLDAMKNREKLQRSKSETNLKSGSGTKDGRLLPGSEPTPLIQALNRESNQNTLSKSGRFLRRRGKRPKSWSPDSEKAALLLETSRQQSHSLEHLMAAQNIEVKTIRMPCGNGQNYSVSQNQIVHLQEGSESPSASSSSVRSIISELESNKQAKETSGGSHKRKGSSSSVASATGLSLAASDEDQWDPGEELRTSIPLAAASTTSQHCDTISTSASSDTSIAQPGVVCWTSQSQIIQQVPVALPPQQQPQHVSRQSSWSSVDSAVVADMIRGTLSSASRHSSWGSGDNQQQRGAPAPPSRNSSWGSYDTGSSNSAASSIQTVIEVPAGAILMAAEEDLGQSGIFPYDKDEIPWHPGTVKRTKQKIEERSSSSIKRICSEKFGQKHPKCGDRGKSSSGGQRSNSEEALPSNRNAPGMISSTYTRLSASAPDSYCLCSYGGTAAKAKPEEMPPPKGQHRRFSFRKSSSGTGTGAANLADEKKEKNDENTAISVGGIVRNLKMSFEAKVSSDRSRKEQKKVRSLPSSPVAIHIELNKAGKQNQQSPQPPEDVTVRDLVGRYEAPRQHRASFNTHHRHNSTSSSASSTAGGQDQVQVVLRQRPRSVFEPLKYAQNQQKPLMISHSTALLKSSSGTDTTLADFSRMPPIPPAGAPFVRGIIIGTSNNNNNNNNNRFFTSTTTDRYNYGREVDEDRNGNGTQFYEKFDLFESRRYGKLLNLMFQDTARYLAPIEENNQNFQNYLGPALELIYGVRACPVSRMSLCVTSEPEMEKCIKMRTALKAQLIKPDMQCLKAHSHVDCMRHVNAGLADVVVLDASDVYTGGLKYDLLPFMSEIYDLGEPEYYVVAVAKEEDPDTELTYLKGKNTCHSGINTAAGWVYPMAYLISNGWIRPYGCDSIRAAAEYFTKSCVPGVISNEYNQGVPYDNLCDLCRGSSYRYCRRDASEDFYGNTGAFRCLVEGGGQVAFVKHTTVLENTGGKKREWWARNTLPDDFELLCPDGTRAEINEYKRCNLGKVKANTIVTRGGHNYNATQLNAYINLFTYAQQYYGRREADEFSFSLFYSNPPYHDLIFSDATRELRLVPGDRRWFDAYLGADFLRARRITDCHAGANSIAFSYPLSVMCALIAFALVYKSLNVEL</sequence>
<evidence type="ECO:0000256" key="7">
    <source>
        <dbReference type="ARBA" id="ARBA00022801"/>
    </source>
</evidence>
<evidence type="ECO:0000256" key="1">
    <source>
        <dbReference type="ARBA" id="ARBA00004245"/>
    </source>
</evidence>
<feature type="compositionally biased region" description="Basic residues" evidence="11">
    <location>
        <begin position="719"/>
        <end position="729"/>
    </location>
</feature>
<feature type="domain" description="Transferrin-like" evidence="14">
    <location>
        <begin position="1416"/>
        <end position="1762"/>
    </location>
</feature>
<keyword evidence="8" id="KW-0904">Protein phosphatase</keyword>
<dbReference type="FunFam" id="3.90.190.10:FF:000004">
    <property type="entry name" value="Protein phosphatase Slingshot homolog 2"/>
    <property type="match status" value="1"/>
</dbReference>
<dbReference type="Pfam" id="PF23040">
    <property type="entry name" value="PH_SSH1-like_1st"/>
    <property type="match status" value="2"/>
</dbReference>
<dbReference type="Pfam" id="PF08766">
    <property type="entry name" value="DEK_C"/>
    <property type="match status" value="1"/>
</dbReference>
<evidence type="ECO:0000256" key="10">
    <source>
        <dbReference type="ARBA" id="ARBA00048336"/>
    </source>
</evidence>
<feature type="domain" description="DEK-C" evidence="15">
    <location>
        <begin position="465"/>
        <end position="520"/>
    </location>
</feature>
<feature type="region of interest" description="Disordered" evidence="11">
    <location>
        <begin position="808"/>
        <end position="849"/>
    </location>
</feature>
<evidence type="ECO:0000259" key="15">
    <source>
        <dbReference type="PROSITE" id="PS51998"/>
    </source>
</evidence>
<comment type="subcellular location">
    <subcellularLocation>
        <location evidence="1">Cytoplasm</location>
        <location evidence="1">Cytoskeleton</location>
    </subcellularLocation>
    <subcellularLocation>
        <location evidence="2">Secreted</location>
    </subcellularLocation>
</comment>
<keyword evidence="7" id="KW-0378">Hydrolase</keyword>
<dbReference type="EC" id="3.1.3.16" evidence="4"/>
<feature type="compositionally biased region" description="Low complexity" evidence="11">
    <location>
        <begin position="245"/>
        <end position="282"/>
    </location>
</feature>
<dbReference type="InterPro" id="IPR043587">
    <property type="entry name" value="Phosphatase_SSH-like"/>
</dbReference>
<evidence type="ECO:0000256" key="2">
    <source>
        <dbReference type="ARBA" id="ARBA00004613"/>
    </source>
</evidence>
<evidence type="ECO:0000256" key="9">
    <source>
        <dbReference type="ARBA" id="ARBA00023212"/>
    </source>
</evidence>
<feature type="region of interest" description="Disordered" evidence="11">
    <location>
        <begin position="1"/>
        <end position="60"/>
    </location>
</feature>
<comment type="similarity">
    <text evidence="3">Belongs to the protein-tyrosine phosphatase family.</text>
</comment>
<dbReference type="EMBL" id="HBUE01287589">
    <property type="protein sequence ID" value="CAG6572437.1"/>
    <property type="molecule type" value="Transcribed_RNA"/>
</dbReference>